<dbReference type="AlphaFoldDB" id="A0A401GYW2"/>
<evidence type="ECO:0000313" key="2">
    <source>
        <dbReference type="Proteomes" id="UP000287166"/>
    </source>
</evidence>
<dbReference type="InParanoid" id="A0A401GYW2"/>
<name>A0A401GYW2_9APHY</name>
<dbReference type="RefSeq" id="XP_027618266.1">
    <property type="nucleotide sequence ID" value="XM_027762465.1"/>
</dbReference>
<accession>A0A401GYW2</accession>
<organism evidence="1 2">
    <name type="scientific">Sparassis crispa</name>
    <dbReference type="NCBI Taxonomy" id="139825"/>
    <lineage>
        <taxon>Eukaryota</taxon>
        <taxon>Fungi</taxon>
        <taxon>Dikarya</taxon>
        <taxon>Basidiomycota</taxon>
        <taxon>Agaricomycotina</taxon>
        <taxon>Agaricomycetes</taxon>
        <taxon>Polyporales</taxon>
        <taxon>Sparassidaceae</taxon>
        <taxon>Sparassis</taxon>
    </lineage>
</organism>
<evidence type="ECO:0000313" key="1">
    <source>
        <dbReference type="EMBL" id="GBE87353.1"/>
    </source>
</evidence>
<protein>
    <submittedName>
        <fullName evidence="1">Uncharacterized protein</fullName>
    </submittedName>
</protein>
<comment type="caution">
    <text evidence="1">The sequence shown here is derived from an EMBL/GenBank/DDBJ whole genome shotgun (WGS) entry which is preliminary data.</text>
</comment>
<reference evidence="1 2" key="1">
    <citation type="journal article" date="2018" name="Sci. Rep.">
        <title>Genome sequence of the cauliflower mushroom Sparassis crispa (Hanabiratake) and its association with beneficial usage.</title>
        <authorList>
            <person name="Kiyama R."/>
            <person name="Furutani Y."/>
            <person name="Kawaguchi K."/>
            <person name="Nakanishi T."/>
        </authorList>
    </citation>
    <scope>NUCLEOTIDE SEQUENCE [LARGE SCALE GENOMIC DNA]</scope>
</reference>
<keyword evidence="2" id="KW-1185">Reference proteome</keyword>
<dbReference type="Proteomes" id="UP000287166">
    <property type="component" value="Unassembled WGS sequence"/>
</dbReference>
<proteinExistence type="predicted"/>
<gene>
    <name evidence="1" type="ORF">SCP_1100280</name>
</gene>
<dbReference type="GeneID" id="38784270"/>
<sequence>MGFNWPWKPKSMALCQGMALSPSYSLTGRIIPTPSPGRCVAIFHNEFLTNDATDWHLARMLVAWYGYNDSPTILY</sequence>
<dbReference type="EMBL" id="BFAD01000011">
    <property type="protein sequence ID" value="GBE87353.1"/>
    <property type="molecule type" value="Genomic_DNA"/>
</dbReference>